<geneLocation type="plasmid" evidence="1">
    <name>pF3031</name>
</geneLocation>
<evidence type="ECO:0000313" key="3">
    <source>
        <dbReference type="EMBL" id="AAV40879.1"/>
    </source>
</evidence>
<evidence type="ECO:0000313" key="2">
    <source>
        <dbReference type="EMBL" id="AAM64122.1"/>
    </source>
</evidence>
<keyword evidence="1" id="KW-0614">Plasmid</keyword>
<sequence>MSSTGSTSLRISKGRKAIAESLALEISIQTGKIFKVSEIINFVLDKNLNPTVVDYFIAEWAKQNPLPSKGEKK</sequence>
<accession>Q8VRE0</accession>
<reference evidence="1" key="1">
    <citation type="submission" date="2001-11" db="EMBL/GenBank/DDBJ databases">
        <title>Nucleotide sequence and analysis of the plasmid pF3031 from the Brazilian purpuric fever clone of Haemophilus influenzae biogroup aegyptius.</title>
        <authorList>
            <person name="Mukhopadhyay S."/>
            <person name="Actis L.A."/>
        </authorList>
    </citation>
    <scope>NUCLEOTIDE SEQUENCE</scope>
    <source>
        <plasmid evidence="1">pF3031</plasmid>
    </source>
</reference>
<geneLocation type="plasmid" evidence="3">
    <name>pF1947</name>
</geneLocation>
<reference evidence="2" key="3">
    <citation type="submission" date="2002-01" db="EMBL/GenBank/DDBJ databases">
        <authorList>
            <person name="Kroll S."/>
            <person name="Farrant J."/>
            <person name="Tyler S."/>
            <person name="Coulthart M."/>
            <person name="Langford P."/>
        </authorList>
    </citation>
    <scope>NUCLEOTIDE SEQUENCE</scope>
    <source>
        <strain evidence="2">BPF</strain>
        <plasmid evidence="2">pF3028</plasmid>
    </source>
</reference>
<name>Q8VRE0_HAEIF</name>
<dbReference type="EMBL" id="AY647243">
    <property type="protein sequence ID" value="AAV40879.1"/>
    <property type="molecule type" value="Genomic_DNA"/>
</dbReference>
<dbReference type="EMBL" id="AF447808">
    <property type="protein sequence ID" value="AAL47105.1"/>
    <property type="molecule type" value="Genomic_DNA"/>
</dbReference>
<dbReference type="AlphaFoldDB" id="Q8VRE0"/>
<geneLocation type="plasmid" evidence="2">
    <name>pF3028</name>
</geneLocation>
<organism evidence="1">
    <name type="scientific">Haemophilus influenzae biotype aegyptius</name>
    <dbReference type="NCBI Taxonomy" id="725"/>
    <lineage>
        <taxon>Bacteria</taxon>
        <taxon>Pseudomonadati</taxon>
        <taxon>Pseudomonadota</taxon>
        <taxon>Gammaproteobacteria</taxon>
        <taxon>Pasteurellales</taxon>
        <taxon>Pasteurellaceae</taxon>
        <taxon>Haemophilus</taxon>
    </lineage>
</organism>
<proteinExistence type="predicted"/>
<dbReference type="RefSeq" id="WP_011053511.1">
    <property type="nucleotide sequence ID" value="NC_004058.1"/>
</dbReference>
<gene>
    <name evidence="2" type="primary">bpl09</name>
</gene>
<evidence type="ECO:0000313" key="1">
    <source>
        <dbReference type="EMBL" id="AAL47105.1"/>
    </source>
</evidence>
<protein>
    <submittedName>
        <fullName evidence="2">Repressor-like protein</fullName>
    </submittedName>
</protein>
<dbReference type="EMBL" id="AF469177">
    <property type="protein sequence ID" value="AAM64122.1"/>
    <property type="molecule type" value="Genomic_DNA"/>
</dbReference>
<reference evidence="3" key="4">
    <citation type="submission" date="2004-06" db="EMBL/GenBank/DDBJ databases">
        <title>Haemophilus influenzae biogroup aegyptius pF1947 sequence.</title>
        <authorList>
            <person name="McGillivary G."/>
            <person name="Actis L.A."/>
        </authorList>
    </citation>
    <scope>NUCLEOTIDE SEQUENCE</scope>
    <source>
        <plasmid evidence="3">pF1947</plasmid>
    </source>
</reference>
<reference evidence="2" key="2">
    <citation type="journal article" date="2002" name="Plasmid">
        <title>Characterisation and genetic organisation of a 24-MDa plasmid from the Brazilian Purpuric Fever clone of Haemophilus influenzae biogroup aegyptius.</title>
        <authorList>
            <person name="Kroll J.S."/>
            <person name="Farrant J.L."/>
            <person name="Tyler S."/>
            <person name="Coulthart M.B."/>
            <person name="Langford P.R."/>
        </authorList>
    </citation>
    <scope>NUCLEOTIDE SEQUENCE</scope>
    <source>
        <strain evidence="2">BPF</strain>
        <plasmid evidence="2">pF3028</plasmid>
    </source>
</reference>